<dbReference type="Proteomes" id="UP001431775">
    <property type="component" value="Unassembled WGS sequence"/>
</dbReference>
<sequence>MVKSKNKYNWEHGALLEDHSKQKLKILRNYFYQYLDTRCKFPQQEFFRLSVVDGFAGGGKYKCGSPGSPIVFIEELLKFSSNINIFRKTNKFKPLHIECLLLLNDSDPAAINLLKQNISPYIQEIEANPYLIIHFDYINGEFKNNYPIIREKIENTNCRNSVLFNLDQFGQTDADINTIRTILRSFPRTEIFYTFAIQSFLTYANEKSITPYKQILNENNISTNDALDPEYLITRQEELGVYERMVFDAFSSCSTFVSPFSINNPTGWRYWLLHFSNVYRAREVYNNILHEASSSQAHFGRSGLNMLSYNSTEQDSFLYTFDMTASEQTKQQLLIDIPQFVSNYGDTIPVLDFFNDIYNQTPASSNIIKQSLIDIPDIEIIKEDGGVRRSAKSINTKSDTIKLKDQKSFFPFFIK</sequence>
<evidence type="ECO:0000313" key="1">
    <source>
        <dbReference type="EMBL" id="MDI2113102.1"/>
    </source>
</evidence>
<dbReference type="RefSeq" id="WP_281462721.1">
    <property type="nucleotide sequence ID" value="NZ_JASBAN010000001.1"/>
</dbReference>
<keyword evidence="2" id="KW-1185">Reference proteome</keyword>
<comment type="caution">
    <text evidence="1">The sequence shown here is derived from an EMBL/GenBank/DDBJ whole genome shotgun (WGS) entry which is preliminary data.</text>
</comment>
<gene>
    <name evidence="1" type="ORF">QJV33_07375</name>
</gene>
<dbReference type="EMBL" id="JASBAN010000001">
    <property type="protein sequence ID" value="MDI2113102.1"/>
    <property type="molecule type" value="Genomic_DNA"/>
</dbReference>
<dbReference type="NCBIfam" id="TIGR04474">
    <property type="entry name" value="tcm_partner"/>
    <property type="match status" value="1"/>
</dbReference>
<organism evidence="1 2">
    <name type="scientific">Commensalibacter nepenthis</name>
    <dbReference type="NCBI Taxonomy" id="3043872"/>
    <lineage>
        <taxon>Bacteria</taxon>
        <taxon>Pseudomonadati</taxon>
        <taxon>Pseudomonadota</taxon>
        <taxon>Alphaproteobacteria</taxon>
        <taxon>Acetobacterales</taxon>
        <taxon>Acetobacteraceae</taxon>
    </lineage>
</organism>
<accession>A0ABT6Q873</accession>
<protein>
    <submittedName>
        <fullName evidence="1">Three-Cys-motif partner protein TcmP</fullName>
    </submittedName>
</protein>
<reference evidence="1" key="1">
    <citation type="submission" date="2023-05" db="EMBL/GenBank/DDBJ databases">
        <title>Whole genome sequence of Commensalibacter sp.</title>
        <authorList>
            <person name="Charoenyingcharoen P."/>
            <person name="Yukphan P."/>
        </authorList>
    </citation>
    <scope>NUCLEOTIDE SEQUENCE</scope>
    <source>
        <strain evidence="1">TBRC 10068</strain>
    </source>
</reference>
<evidence type="ECO:0000313" key="2">
    <source>
        <dbReference type="Proteomes" id="UP001431775"/>
    </source>
</evidence>
<name>A0ABT6Q873_9PROT</name>
<proteinExistence type="predicted"/>
<dbReference type="InterPro" id="IPR031009">
    <property type="entry name" value="Tcm_partner"/>
</dbReference>